<evidence type="ECO:0000256" key="7">
    <source>
        <dbReference type="SAM" id="Phobius"/>
    </source>
</evidence>
<keyword evidence="9" id="KW-1185">Reference proteome</keyword>
<organism evidence="8 9">
    <name type="scientific">Bacillus aquiflavi</name>
    <dbReference type="NCBI Taxonomy" id="2672567"/>
    <lineage>
        <taxon>Bacteria</taxon>
        <taxon>Bacillati</taxon>
        <taxon>Bacillota</taxon>
        <taxon>Bacilli</taxon>
        <taxon>Bacillales</taxon>
        <taxon>Bacillaceae</taxon>
        <taxon>Bacillus</taxon>
    </lineage>
</organism>
<keyword evidence="6 7" id="KW-0472">Membrane</keyword>
<feature type="transmembrane region" description="Helical" evidence="7">
    <location>
        <begin position="175"/>
        <end position="194"/>
    </location>
</feature>
<gene>
    <name evidence="8" type="ORF">G4D64_00980</name>
</gene>
<proteinExistence type="inferred from homology"/>
<protein>
    <submittedName>
        <fullName evidence="8">Putative sulfate exporter family transporter</fullName>
    </submittedName>
</protein>
<comment type="similarity">
    <text evidence="2">Belongs to the UPF0324 family.</text>
</comment>
<dbReference type="PANTHER" id="PTHR30106">
    <property type="entry name" value="INNER MEMBRANE PROTEIN YEIH-RELATED"/>
    <property type="match status" value="1"/>
</dbReference>
<feature type="transmembrane region" description="Helical" evidence="7">
    <location>
        <begin position="116"/>
        <end position="135"/>
    </location>
</feature>
<dbReference type="PANTHER" id="PTHR30106:SF2">
    <property type="entry name" value="UPF0324 INNER MEMBRANE PROTEIN YEIH"/>
    <property type="match status" value="1"/>
</dbReference>
<feature type="transmembrane region" description="Helical" evidence="7">
    <location>
        <begin position="302"/>
        <end position="322"/>
    </location>
</feature>
<dbReference type="GO" id="GO:0005886">
    <property type="term" value="C:plasma membrane"/>
    <property type="evidence" value="ECO:0007669"/>
    <property type="project" value="UniProtKB-SubCell"/>
</dbReference>
<feature type="transmembrane region" description="Helical" evidence="7">
    <location>
        <begin position="144"/>
        <end position="163"/>
    </location>
</feature>
<feature type="transmembrane region" description="Helical" evidence="7">
    <location>
        <begin position="32"/>
        <end position="51"/>
    </location>
</feature>
<evidence type="ECO:0000256" key="6">
    <source>
        <dbReference type="ARBA" id="ARBA00023136"/>
    </source>
</evidence>
<evidence type="ECO:0000256" key="4">
    <source>
        <dbReference type="ARBA" id="ARBA00022692"/>
    </source>
</evidence>
<dbReference type="Pfam" id="PF03601">
    <property type="entry name" value="Cons_hypoth698"/>
    <property type="match status" value="1"/>
</dbReference>
<accession>A0A6B3VSC8</accession>
<sequence length="353" mass="38444">MIKILGGGEIMALKEHTKTENISAPSGKETPILAGVFFTLIIAVLGYGLAYLPGFNIIGPMATSILLAVIYRHFFGYPVHLKKGIQFTAKILLRVAIIFYGLKLNMLLIFQEGTTLLLKGVLVIVFSITIMLLLAKLFKADHDLSVLIGIGTGVCGAAAIAAVSPILKSRDEDTAMSVGIIALIGTIFSIGYTFMRNFIRLSEIDYGIWSGVSLHELAHVALAAAPAGEEALAMALLAKLGRVFLLIPLCFILMFWMKHKTSNKIKTKVPFPWFLIGFLAMSFLNSFIINNVIHLPKEVLDGVSLLSTFLLTMAMVGLGVNIDLRELHVKALRPLIAVMITSILLSVLTFFIV</sequence>
<comment type="subcellular location">
    <subcellularLocation>
        <location evidence="1">Cell membrane</location>
        <topology evidence="1">Multi-pass membrane protein</topology>
    </subcellularLocation>
</comment>
<keyword evidence="3" id="KW-1003">Cell membrane</keyword>
<dbReference type="EMBL" id="JAAIWN010000001">
    <property type="protein sequence ID" value="NEY80118.1"/>
    <property type="molecule type" value="Genomic_DNA"/>
</dbReference>
<evidence type="ECO:0000256" key="2">
    <source>
        <dbReference type="ARBA" id="ARBA00007977"/>
    </source>
</evidence>
<evidence type="ECO:0000256" key="5">
    <source>
        <dbReference type="ARBA" id="ARBA00022989"/>
    </source>
</evidence>
<dbReference type="InterPro" id="IPR018383">
    <property type="entry name" value="UPF0324_pro"/>
</dbReference>
<keyword evidence="4 7" id="KW-0812">Transmembrane</keyword>
<name>A0A6B3VSC8_9BACI</name>
<evidence type="ECO:0000256" key="1">
    <source>
        <dbReference type="ARBA" id="ARBA00004651"/>
    </source>
</evidence>
<feature type="transmembrane region" description="Helical" evidence="7">
    <location>
        <begin position="57"/>
        <end position="79"/>
    </location>
</feature>
<evidence type="ECO:0000313" key="9">
    <source>
        <dbReference type="Proteomes" id="UP000472971"/>
    </source>
</evidence>
<evidence type="ECO:0000313" key="8">
    <source>
        <dbReference type="EMBL" id="NEY80118.1"/>
    </source>
</evidence>
<dbReference type="AlphaFoldDB" id="A0A6B3VSC8"/>
<feature type="transmembrane region" description="Helical" evidence="7">
    <location>
        <begin position="91"/>
        <end position="110"/>
    </location>
</feature>
<keyword evidence="5 7" id="KW-1133">Transmembrane helix</keyword>
<dbReference type="Proteomes" id="UP000472971">
    <property type="component" value="Unassembled WGS sequence"/>
</dbReference>
<feature type="transmembrane region" description="Helical" evidence="7">
    <location>
        <begin position="231"/>
        <end position="257"/>
    </location>
</feature>
<reference evidence="8 9" key="1">
    <citation type="submission" date="2020-02" db="EMBL/GenBank/DDBJ databases">
        <title>Bacillus aquiflavi sp. nov., isolated from yellow water of strong flavor Chinese baijiu in Yibin region of China.</title>
        <authorList>
            <person name="Xie J."/>
        </authorList>
    </citation>
    <scope>NUCLEOTIDE SEQUENCE [LARGE SCALE GENOMIC DNA]</scope>
    <source>
        <strain evidence="8 9">3H-10</strain>
    </source>
</reference>
<feature type="transmembrane region" description="Helical" evidence="7">
    <location>
        <begin position="334"/>
        <end position="352"/>
    </location>
</feature>
<comment type="caution">
    <text evidence="8">The sequence shown here is derived from an EMBL/GenBank/DDBJ whole genome shotgun (WGS) entry which is preliminary data.</text>
</comment>
<feature type="transmembrane region" description="Helical" evidence="7">
    <location>
        <begin position="269"/>
        <end position="290"/>
    </location>
</feature>
<evidence type="ECO:0000256" key="3">
    <source>
        <dbReference type="ARBA" id="ARBA00022475"/>
    </source>
</evidence>